<dbReference type="InterPro" id="IPR012171">
    <property type="entry name" value="Fatty_acid_desaturase"/>
</dbReference>
<evidence type="ECO:0000256" key="1">
    <source>
        <dbReference type="SAM" id="Phobius"/>
    </source>
</evidence>
<dbReference type="AlphaFoldDB" id="A0A916UMY0"/>
<feature type="transmembrane region" description="Helical" evidence="1">
    <location>
        <begin position="107"/>
        <end position="125"/>
    </location>
</feature>
<dbReference type="EMBL" id="BMED01000002">
    <property type="protein sequence ID" value="GGC78226.1"/>
    <property type="molecule type" value="Genomic_DNA"/>
</dbReference>
<accession>A0A916UMY0</accession>
<name>A0A916UMY0_9BURK</name>
<feature type="domain" description="Fatty acid desaturase" evidence="2">
    <location>
        <begin position="74"/>
        <end position="329"/>
    </location>
</feature>
<feature type="transmembrane region" description="Helical" evidence="1">
    <location>
        <begin position="206"/>
        <end position="227"/>
    </location>
</feature>
<sequence>MTLFARSTTALTSSVATQLAAQTDQPSHRDVVKEMAAYAKPDTRKGLTIFVADFSLFVAAIAAVLFLPSLTLKIIASVIAGVKIANLASIAHEGAHNSLTPSRRLNWWISVLSFMPCLFNYRLWVYDHHALHHPHTNGEHVDSYQPLSKAAYDALSPVKKQWYRFIRSGNPLAFGCYYILQRWSQVKFMPGAFLPKAHRASAWKHTAFVVTYFVAFIAMLIAAPLYAPIGSVTAVLLGFVLPFFVFQSLLSASLYINHTHPDIPWFGVDSKLQKKVQPEHMTVHLRFPKWFANLVHNFYEHPAHHAYPAIPCYELWAAQARMNQMLGARAIVVDFSIAALRDIFQKCKLYDYENHCWLDFDGVPTTPTCRLVLEHQESLVQA</sequence>
<comment type="caution">
    <text evidence="3">The sequence shown here is derived from an EMBL/GenBank/DDBJ whole genome shotgun (WGS) entry which is preliminary data.</text>
</comment>
<feature type="transmembrane region" description="Helical" evidence="1">
    <location>
        <begin position="233"/>
        <end position="256"/>
    </location>
</feature>
<reference evidence="3" key="2">
    <citation type="submission" date="2020-09" db="EMBL/GenBank/DDBJ databases">
        <authorList>
            <person name="Sun Q."/>
            <person name="Zhou Y."/>
        </authorList>
    </citation>
    <scope>NUCLEOTIDE SEQUENCE</scope>
    <source>
        <strain evidence="3">CGMCC 1.10998</strain>
    </source>
</reference>
<protein>
    <submittedName>
        <fullName evidence="3">Fatty acid desaturase</fullName>
    </submittedName>
</protein>
<keyword evidence="1" id="KW-0472">Membrane</keyword>
<evidence type="ECO:0000313" key="3">
    <source>
        <dbReference type="EMBL" id="GGC78226.1"/>
    </source>
</evidence>
<dbReference type="Proteomes" id="UP000637423">
    <property type="component" value="Unassembled WGS sequence"/>
</dbReference>
<dbReference type="RefSeq" id="WP_188566515.1">
    <property type="nucleotide sequence ID" value="NZ_BMED01000002.1"/>
</dbReference>
<dbReference type="PANTHER" id="PTHR32100">
    <property type="entry name" value="OMEGA-6 FATTY ACID DESATURASE, CHLOROPLASTIC"/>
    <property type="match status" value="1"/>
</dbReference>
<keyword evidence="1" id="KW-1133">Transmembrane helix</keyword>
<keyword evidence="1" id="KW-0812">Transmembrane</keyword>
<reference evidence="3" key="1">
    <citation type="journal article" date="2014" name="Int. J. Syst. Evol. Microbiol.">
        <title>Complete genome sequence of Corynebacterium casei LMG S-19264T (=DSM 44701T), isolated from a smear-ripened cheese.</title>
        <authorList>
            <consortium name="US DOE Joint Genome Institute (JGI-PGF)"/>
            <person name="Walter F."/>
            <person name="Albersmeier A."/>
            <person name="Kalinowski J."/>
            <person name="Ruckert C."/>
        </authorList>
    </citation>
    <scope>NUCLEOTIDE SEQUENCE</scope>
    <source>
        <strain evidence="3">CGMCC 1.10998</strain>
    </source>
</reference>
<evidence type="ECO:0000259" key="2">
    <source>
        <dbReference type="Pfam" id="PF00487"/>
    </source>
</evidence>
<dbReference type="GO" id="GO:0006629">
    <property type="term" value="P:lipid metabolic process"/>
    <property type="evidence" value="ECO:0007669"/>
    <property type="project" value="InterPro"/>
</dbReference>
<evidence type="ECO:0000313" key="4">
    <source>
        <dbReference type="Proteomes" id="UP000637423"/>
    </source>
</evidence>
<dbReference type="GO" id="GO:0016491">
    <property type="term" value="F:oxidoreductase activity"/>
    <property type="evidence" value="ECO:0007669"/>
    <property type="project" value="InterPro"/>
</dbReference>
<feature type="transmembrane region" description="Helical" evidence="1">
    <location>
        <begin position="47"/>
        <end position="67"/>
    </location>
</feature>
<keyword evidence="4" id="KW-1185">Reference proteome</keyword>
<gene>
    <name evidence="3" type="ORF">GCM10011396_26790</name>
</gene>
<dbReference type="Pfam" id="PF00487">
    <property type="entry name" value="FA_desaturase"/>
    <property type="match status" value="1"/>
</dbReference>
<organism evidence="3 4">
    <name type="scientific">Undibacterium terreum</name>
    <dbReference type="NCBI Taxonomy" id="1224302"/>
    <lineage>
        <taxon>Bacteria</taxon>
        <taxon>Pseudomonadati</taxon>
        <taxon>Pseudomonadota</taxon>
        <taxon>Betaproteobacteria</taxon>
        <taxon>Burkholderiales</taxon>
        <taxon>Oxalobacteraceae</taxon>
        <taxon>Undibacterium</taxon>
    </lineage>
</organism>
<proteinExistence type="predicted"/>
<dbReference type="InterPro" id="IPR005804">
    <property type="entry name" value="FA_desaturase_dom"/>
</dbReference>